<feature type="compositionally biased region" description="Basic and acidic residues" evidence="1">
    <location>
        <begin position="561"/>
        <end position="592"/>
    </location>
</feature>
<proteinExistence type="predicted"/>
<evidence type="ECO:0000313" key="2">
    <source>
        <dbReference type="EMBL" id="KAG5268418.1"/>
    </source>
</evidence>
<feature type="compositionally biased region" description="Polar residues" evidence="1">
    <location>
        <begin position="197"/>
        <end position="210"/>
    </location>
</feature>
<feature type="compositionally biased region" description="Basic and acidic residues" evidence="1">
    <location>
        <begin position="143"/>
        <end position="152"/>
    </location>
</feature>
<feature type="region of interest" description="Disordered" evidence="1">
    <location>
        <begin position="143"/>
        <end position="250"/>
    </location>
</feature>
<comment type="caution">
    <text evidence="2">The sequence shown here is derived from an EMBL/GenBank/DDBJ whole genome shotgun (WGS) entry which is preliminary data.</text>
</comment>
<protein>
    <recommendedName>
        <fullName evidence="4">Bucky ball</fullName>
    </recommendedName>
</protein>
<dbReference type="PANTHER" id="PTHR38654:SF1">
    <property type="entry name" value="BUCKY BALL"/>
    <property type="match status" value="1"/>
</dbReference>
<feature type="compositionally biased region" description="Basic residues" evidence="1">
    <location>
        <begin position="610"/>
        <end position="619"/>
    </location>
</feature>
<dbReference type="PANTHER" id="PTHR38654">
    <property type="entry name" value="BUCKY BALL-RELATED"/>
    <property type="match status" value="1"/>
</dbReference>
<feature type="region of interest" description="Disordered" evidence="1">
    <location>
        <begin position="1"/>
        <end position="28"/>
    </location>
</feature>
<accession>A0AAV6G008</accession>
<keyword evidence="3" id="KW-1185">Reference proteome</keyword>
<evidence type="ECO:0008006" key="4">
    <source>
        <dbReference type="Google" id="ProtNLM"/>
    </source>
</evidence>
<dbReference type="EMBL" id="JADWDJ010000016">
    <property type="protein sequence ID" value="KAG5268418.1"/>
    <property type="molecule type" value="Genomic_DNA"/>
</dbReference>
<name>A0AAV6G008_9TELE</name>
<feature type="compositionally biased region" description="Acidic residues" evidence="1">
    <location>
        <begin position="238"/>
        <end position="247"/>
    </location>
</feature>
<evidence type="ECO:0000313" key="3">
    <source>
        <dbReference type="Proteomes" id="UP000823561"/>
    </source>
</evidence>
<sequence>MDEANQSSQSVASGQSQQRPVSHPRPFCYVQPPSQPYNSYQWHTNNPYNHYNFPGSGLPFGRTCFSPYSYMQYPGYVMPHAPVHLLDYRRMYDPHFNPAAYDTVRRHHHHSNVSRETTCSGAQTDPSDALNKLIECLDKLRASETSSERELDSGVISPTSGVCSLRDESKKEEPEEGNKQEPIRTQIPPASAGALFNNATTSACESNTSQRQREGWSMDSDGEPPLDTSSVREKHELEEEEDEEENDNDVHFHFCHTEKQVLTSDYPQDHPVCCGETKSSSFEGFHSHIDSSQGPEDGMIQGTEEIYRVVPQSEARTATKESDMDDGDDLDLPYRIVHLPFGRVLSAGVIQKNLPVKAPSAVPPLSLGNPFYYSYCPPQLAHERLSVLSPSLDELSSRDEMFSTDLDDMDLFPGHVYTGGRRPELTAMEVQKPALTESGTMRLRKYTCATCGLRVPKRMVTTEAHISGAYCCDDQGDSDEGAVYEADKVESIKSCSRNIRKKAPTCRTLKSKCLQHRTKPSSRRLYCRAKTDHQGQSECKAWDYPMHKCCEELAAMTERSHRHEPREEQHRPCREKQWREGEGRHQDCRETGGGKGSVKPPKVQPLPQKQARRVQRRSVAKPQLCKNSKNQNPENDKEEEEDEGEEIELP</sequence>
<dbReference type="InterPro" id="IPR053309">
    <property type="entry name" value="Balbiani_Body_Formation"/>
</dbReference>
<feature type="compositionally biased region" description="Low complexity" evidence="1">
    <location>
        <begin position="1"/>
        <end position="18"/>
    </location>
</feature>
<feature type="region of interest" description="Disordered" evidence="1">
    <location>
        <begin position="561"/>
        <end position="650"/>
    </location>
</feature>
<organism evidence="2 3">
    <name type="scientific">Alosa alosa</name>
    <name type="common">allis shad</name>
    <dbReference type="NCBI Taxonomy" id="278164"/>
    <lineage>
        <taxon>Eukaryota</taxon>
        <taxon>Metazoa</taxon>
        <taxon>Chordata</taxon>
        <taxon>Craniata</taxon>
        <taxon>Vertebrata</taxon>
        <taxon>Euteleostomi</taxon>
        <taxon>Actinopterygii</taxon>
        <taxon>Neopterygii</taxon>
        <taxon>Teleostei</taxon>
        <taxon>Clupei</taxon>
        <taxon>Clupeiformes</taxon>
        <taxon>Clupeoidei</taxon>
        <taxon>Clupeidae</taxon>
        <taxon>Alosa</taxon>
    </lineage>
</organism>
<dbReference type="Proteomes" id="UP000823561">
    <property type="component" value="Chromosome 16"/>
</dbReference>
<dbReference type="AlphaFoldDB" id="A0AAV6G008"/>
<gene>
    <name evidence="2" type="ORF">AALO_G00212380</name>
</gene>
<feature type="compositionally biased region" description="Basic and acidic residues" evidence="1">
    <location>
        <begin position="165"/>
        <end position="182"/>
    </location>
</feature>
<evidence type="ECO:0000256" key="1">
    <source>
        <dbReference type="SAM" id="MobiDB-lite"/>
    </source>
</evidence>
<reference evidence="2" key="1">
    <citation type="submission" date="2020-10" db="EMBL/GenBank/DDBJ databases">
        <title>Chromosome-scale genome assembly of the Allis shad, Alosa alosa.</title>
        <authorList>
            <person name="Margot Z."/>
            <person name="Christophe K."/>
            <person name="Cabau C."/>
            <person name="Louis A."/>
            <person name="Berthelot C."/>
            <person name="Parey E."/>
            <person name="Roest Crollius H."/>
            <person name="Montfort J."/>
            <person name="Robinson-Rechavi M."/>
            <person name="Bucao C."/>
            <person name="Bouchez O."/>
            <person name="Gislard M."/>
            <person name="Lluch J."/>
            <person name="Milhes M."/>
            <person name="Lampietro C."/>
            <person name="Lopez Roques C."/>
            <person name="Donnadieu C."/>
            <person name="Braasch I."/>
            <person name="Desvignes T."/>
            <person name="Postlethwait J."/>
            <person name="Bobe J."/>
            <person name="Guiguen Y."/>
        </authorList>
    </citation>
    <scope>NUCLEOTIDE SEQUENCE</scope>
    <source>
        <strain evidence="2">M-15738</strain>
        <tissue evidence="2">Blood</tissue>
    </source>
</reference>
<feature type="compositionally biased region" description="Low complexity" evidence="1">
    <location>
        <begin position="597"/>
        <end position="609"/>
    </location>
</feature>
<feature type="compositionally biased region" description="Acidic residues" evidence="1">
    <location>
        <begin position="636"/>
        <end position="650"/>
    </location>
</feature>